<evidence type="ECO:0000313" key="5">
    <source>
        <dbReference type="Proteomes" id="UP001208570"/>
    </source>
</evidence>
<evidence type="ECO:0000256" key="2">
    <source>
        <dbReference type="SAM" id="MobiDB-lite"/>
    </source>
</evidence>
<feature type="compositionally biased region" description="Acidic residues" evidence="2">
    <location>
        <begin position="384"/>
        <end position="407"/>
    </location>
</feature>
<comment type="similarity">
    <text evidence="1">Belongs to the timeless family.</text>
</comment>
<feature type="compositionally biased region" description="Basic and acidic residues" evidence="2">
    <location>
        <begin position="363"/>
        <end position="381"/>
    </location>
</feature>
<dbReference type="Pfam" id="PF26019">
    <property type="entry name" value="HTH_TIMELESS"/>
    <property type="match status" value="1"/>
</dbReference>
<protein>
    <recommendedName>
        <fullName evidence="3">Timeless C-terminal domain-containing protein</fullName>
    </recommendedName>
</protein>
<keyword evidence="5" id="KW-1185">Reference proteome</keyword>
<dbReference type="PANTHER" id="PTHR22940">
    <property type="entry name" value="TIMEOUT/TIMELESS-2"/>
    <property type="match status" value="1"/>
</dbReference>
<reference evidence="4" key="1">
    <citation type="journal article" date="2023" name="Mol. Biol. Evol.">
        <title>Third-Generation Sequencing Reveals the Adaptive Role of the Epigenome in Three Deep-Sea Polychaetes.</title>
        <authorList>
            <person name="Perez M."/>
            <person name="Aroh O."/>
            <person name="Sun Y."/>
            <person name="Lan Y."/>
            <person name="Juniper S.K."/>
            <person name="Young C.R."/>
            <person name="Angers B."/>
            <person name="Qian P.Y."/>
        </authorList>
    </citation>
    <scope>NUCLEOTIDE SEQUENCE</scope>
    <source>
        <strain evidence="4">P08H-3</strain>
    </source>
</reference>
<accession>A0AAD9JBV5</accession>
<dbReference type="InterPro" id="IPR007725">
    <property type="entry name" value="TIMELESS_C"/>
</dbReference>
<dbReference type="AlphaFoldDB" id="A0AAD9JBV5"/>
<sequence length="756" mass="86506">MKRNARKYNIYITKKQTRKNINALNLAINNDHLLTVSTIEDCLDGRPIKPGLGDQRPDAVNALLKNGWYLNTGSADTACIAEESRCSPVSDVPVTRSDEDDNIQDDIYAEEFDEEQEPGHVYSEEEFNFKDFLKRSVGAGCYCPFARGRECELQTLAKHIIRKFIEAAQRNSKVFVELFFWSTLRESVEIVEGYGTYSSQNLKKTWTEEQDDELRQLYDQFKDNRDDGMDVVDHIMIHLMDQRKSRRQIIRELVHLDLIGSAKELKKRGAEGKRHYVREWREEDELELRHLFEEHKAALDPVGSIISDMKHPRPKHRVIDKLLEIGVVSDKKQLYKKRASKKQKKDMGNETGLVHVGGGGGSADEREPENYQQEIENHDYDNLPSEESEAVSSSDDDDGDDDDDDDAPIYIKRIKRAAKKAYDEGLQSSVEWLRNCLRRMADDKEDDDDDDDDDEPVPIVPILEEQEDAMENVTFKRLLKKCGVKPPANEQERFWRIPGYMTPADLRSRVQALTQPSDDEVHKANKKTGGRTQILKDLIKQKKRSLGERRKKNIEKRQQRSREQTDVVHSNDDQNGSDQEDKLLDETRQSLGEANQSHDSASQSDNEDGQAHREYGSSAKNPELSEEERSSGGRSSQPISSKRKRAQVQRSLDSDSEYSADEDRLTIVEDDANSDGNLVKGKPKQSSKRIKRQRFLIDSESDSEKENVSNDQKRKHESDKKSAEPQSDSDLSDVGSAMKQKKKRVALASDSSDDEQ</sequence>
<feature type="region of interest" description="Disordered" evidence="2">
    <location>
        <begin position="334"/>
        <end position="409"/>
    </location>
</feature>
<evidence type="ECO:0000313" key="4">
    <source>
        <dbReference type="EMBL" id="KAK2149957.1"/>
    </source>
</evidence>
<gene>
    <name evidence="4" type="ORF">LSH36_429g02021</name>
</gene>
<dbReference type="PANTHER" id="PTHR22940:SF4">
    <property type="entry name" value="PROTEIN TIMELESS HOMOLOG"/>
    <property type="match status" value="1"/>
</dbReference>
<dbReference type="InterPro" id="IPR044998">
    <property type="entry name" value="Timeless"/>
</dbReference>
<dbReference type="GO" id="GO:0003677">
    <property type="term" value="F:DNA binding"/>
    <property type="evidence" value="ECO:0007669"/>
    <property type="project" value="TreeGrafter"/>
</dbReference>
<proteinExistence type="inferred from homology"/>
<evidence type="ECO:0000259" key="3">
    <source>
        <dbReference type="Pfam" id="PF05029"/>
    </source>
</evidence>
<feature type="domain" description="Timeless C-terminal" evidence="3">
    <location>
        <begin position="419"/>
        <end position="507"/>
    </location>
</feature>
<dbReference type="GO" id="GO:0031298">
    <property type="term" value="C:replication fork protection complex"/>
    <property type="evidence" value="ECO:0007669"/>
    <property type="project" value="TreeGrafter"/>
</dbReference>
<feature type="compositionally biased region" description="Polar residues" evidence="2">
    <location>
        <begin position="589"/>
        <end position="604"/>
    </location>
</feature>
<evidence type="ECO:0000256" key="1">
    <source>
        <dbReference type="ARBA" id="ARBA00008174"/>
    </source>
</evidence>
<feature type="compositionally biased region" description="Basic and acidic residues" evidence="2">
    <location>
        <begin position="555"/>
        <end position="572"/>
    </location>
</feature>
<feature type="region of interest" description="Disordered" evidence="2">
    <location>
        <begin position="514"/>
        <end position="756"/>
    </location>
</feature>
<feature type="compositionally biased region" description="Basic and acidic residues" evidence="2">
    <location>
        <begin position="702"/>
        <end position="723"/>
    </location>
</feature>
<dbReference type="Pfam" id="PF05029">
    <property type="entry name" value="TIMELESS_C"/>
    <property type="match status" value="1"/>
</dbReference>
<comment type="caution">
    <text evidence="4">The sequence shown here is derived from an EMBL/GenBank/DDBJ whole genome shotgun (WGS) entry which is preliminary data.</text>
</comment>
<name>A0AAD9JBV5_9ANNE</name>
<feature type="compositionally biased region" description="Basic and acidic residues" evidence="2">
    <location>
        <begin position="537"/>
        <end position="548"/>
    </location>
</feature>
<feature type="compositionally biased region" description="Basic residues" evidence="2">
    <location>
        <begin position="681"/>
        <end position="694"/>
    </location>
</feature>
<organism evidence="4 5">
    <name type="scientific">Paralvinella palmiformis</name>
    <dbReference type="NCBI Taxonomy" id="53620"/>
    <lineage>
        <taxon>Eukaryota</taxon>
        <taxon>Metazoa</taxon>
        <taxon>Spiralia</taxon>
        <taxon>Lophotrochozoa</taxon>
        <taxon>Annelida</taxon>
        <taxon>Polychaeta</taxon>
        <taxon>Sedentaria</taxon>
        <taxon>Canalipalpata</taxon>
        <taxon>Terebellida</taxon>
        <taxon>Terebelliformia</taxon>
        <taxon>Alvinellidae</taxon>
        <taxon>Paralvinella</taxon>
    </lineage>
</organism>
<feature type="compositionally biased region" description="Basic residues" evidence="2">
    <location>
        <begin position="334"/>
        <end position="344"/>
    </location>
</feature>
<dbReference type="GO" id="GO:0006281">
    <property type="term" value="P:DNA repair"/>
    <property type="evidence" value="ECO:0007669"/>
    <property type="project" value="TreeGrafter"/>
</dbReference>
<dbReference type="Proteomes" id="UP001208570">
    <property type="component" value="Unassembled WGS sequence"/>
</dbReference>
<dbReference type="GO" id="GO:0043111">
    <property type="term" value="P:replication fork arrest"/>
    <property type="evidence" value="ECO:0007669"/>
    <property type="project" value="TreeGrafter"/>
</dbReference>
<dbReference type="EMBL" id="JAODUP010000429">
    <property type="protein sequence ID" value="KAK2149957.1"/>
    <property type="molecule type" value="Genomic_DNA"/>
</dbReference>
<feature type="compositionally biased region" description="Basic and acidic residues" evidence="2">
    <location>
        <begin position="579"/>
        <end position="588"/>
    </location>
</feature>
<dbReference type="GO" id="GO:0000076">
    <property type="term" value="P:DNA replication checkpoint signaling"/>
    <property type="evidence" value="ECO:0007669"/>
    <property type="project" value="TreeGrafter"/>
</dbReference>